<proteinExistence type="predicted"/>
<dbReference type="Proteomes" id="UP000092993">
    <property type="component" value="Unassembled WGS sequence"/>
</dbReference>
<sequence>MPSVHVNHGLGTRSSFIWTLALGKIPFVSSVSHPYVHRRNRHINSPSAFPILNFIWFLPVAAETQDFLVLPYLEAAEVVGNRILSKGSLGLFTFSPLTTTLRIQCFINSCHSS</sequence>
<protein>
    <submittedName>
        <fullName evidence="1">Uncharacterized protein</fullName>
    </submittedName>
</protein>
<dbReference type="AlphaFoldDB" id="A0A1C7M7B9"/>
<accession>A0A1C7M7B9</accession>
<keyword evidence="2" id="KW-1185">Reference proteome</keyword>
<name>A0A1C7M7B9_GRIFR</name>
<reference evidence="1 2" key="1">
    <citation type="submission" date="2016-03" db="EMBL/GenBank/DDBJ databases">
        <title>Whole genome sequencing of Grifola frondosa 9006-11.</title>
        <authorList>
            <person name="Min B."/>
            <person name="Park H."/>
            <person name="Kim J.-G."/>
            <person name="Cho H."/>
            <person name="Oh Y.-L."/>
            <person name="Kong W.-S."/>
            <person name="Choi I.-G."/>
        </authorList>
    </citation>
    <scope>NUCLEOTIDE SEQUENCE [LARGE SCALE GENOMIC DNA]</scope>
    <source>
        <strain evidence="1 2">9006-11</strain>
    </source>
</reference>
<gene>
    <name evidence="1" type="ORF">A0H81_07584</name>
</gene>
<dbReference type="EMBL" id="LUGG01000009">
    <property type="protein sequence ID" value="OBZ72457.1"/>
    <property type="molecule type" value="Genomic_DNA"/>
</dbReference>
<evidence type="ECO:0000313" key="2">
    <source>
        <dbReference type="Proteomes" id="UP000092993"/>
    </source>
</evidence>
<comment type="caution">
    <text evidence="1">The sequence shown here is derived from an EMBL/GenBank/DDBJ whole genome shotgun (WGS) entry which is preliminary data.</text>
</comment>
<evidence type="ECO:0000313" key="1">
    <source>
        <dbReference type="EMBL" id="OBZ72457.1"/>
    </source>
</evidence>
<organism evidence="1 2">
    <name type="scientific">Grifola frondosa</name>
    <name type="common">Maitake</name>
    <name type="synonym">Polyporus frondosus</name>
    <dbReference type="NCBI Taxonomy" id="5627"/>
    <lineage>
        <taxon>Eukaryota</taxon>
        <taxon>Fungi</taxon>
        <taxon>Dikarya</taxon>
        <taxon>Basidiomycota</taxon>
        <taxon>Agaricomycotina</taxon>
        <taxon>Agaricomycetes</taxon>
        <taxon>Polyporales</taxon>
        <taxon>Grifolaceae</taxon>
        <taxon>Grifola</taxon>
    </lineage>
</organism>